<dbReference type="OrthoDB" id="7735752at2759"/>
<evidence type="ECO:0000256" key="1">
    <source>
        <dbReference type="SAM" id="MobiDB-lite"/>
    </source>
</evidence>
<dbReference type="Proteomes" id="UP000504634">
    <property type="component" value="Unplaced"/>
</dbReference>
<keyword evidence="2" id="KW-1185">Reference proteome</keyword>
<protein>
    <submittedName>
        <fullName evidence="3">Protein three rows</fullName>
    </submittedName>
</protein>
<name>A0A6J2TEL5_DROLE</name>
<proteinExistence type="predicted"/>
<organism evidence="2 3">
    <name type="scientific">Drosophila lebanonensis</name>
    <name type="common">Fruit fly</name>
    <name type="synonym">Scaptodrosophila lebanonensis</name>
    <dbReference type="NCBI Taxonomy" id="7225"/>
    <lineage>
        <taxon>Eukaryota</taxon>
        <taxon>Metazoa</taxon>
        <taxon>Ecdysozoa</taxon>
        <taxon>Arthropoda</taxon>
        <taxon>Hexapoda</taxon>
        <taxon>Insecta</taxon>
        <taxon>Pterygota</taxon>
        <taxon>Neoptera</taxon>
        <taxon>Endopterygota</taxon>
        <taxon>Diptera</taxon>
        <taxon>Brachycera</taxon>
        <taxon>Muscomorpha</taxon>
        <taxon>Ephydroidea</taxon>
        <taxon>Drosophilidae</taxon>
        <taxon>Scaptodrosophila</taxon>
    </lineage>
</organism>
<accession>A0A6J2TEL5</accession>
<reference evidence="3" key="1">
    <citation type="submission" date="2025-08" db="UniProtKB">
        <authorList>
            <consortium name="RefSeq"/>
        </authorList>
    </citation>
    <scope>IDENTIFICATION</scope>
    <source>
        <strain evidence="3">11010-0011.00</strain>
        <tissue evidence="3">Whole body</tissue>
    </source>
</reference>
<evidence type="ECO:0000313" key="3">
    <source>
        <dbReference type="RefSeq" id="XP_030374449.1"/>
    </source>
</evidence>
<gene>
    <name evidence="3" type="primary">LOC115624013</name>
</gene>
<dbReference type="GeneID" id="115624013"/>
<feature type="region of interest" description="Disordered" evidence="1">
    <location>
        <begin position="1366"/>
        <end position="1423"/>
    </location>
</feature>
<sequence length="1423" mass="164231">MLAELGNQLQGTRAEAQSAANQIRSKFNDVCQRGTNSVDSATNALKFNLQVQRQLCLALQANCFQHADIYCDIVGHMLPKMRPCAEKPAMWNTHLDYLRYFHNSLKQNLNECQRLYAMINSQPCRLQTETDYNMYLKIHMCHFNVFQMQWQNTNTHKEEYKKELHKSLVALGSLFEEMLQQKRSQQFRYSGLLGELNLLLLHKRSPAFLKFLSTLSQDHTNKMFSPLFRLLGSTSIPAAELNAEFVEHLCAFLSLYQIDVFSVELHQQFGLQFLRSCRELFKENSTQHYAMQLLYYYVKLLYVREDTPGFKSTYIDLCKKFVTFFGHKCASVVKEQWFVDLLLTLQRLLRQLHSSNSRSGPFEFFWQQLDGKDSTQSYIAHLELLHICHKNSAHVTTSQLSTKCSSSACTDANNHYILSFGFCAVTAYCNYQQQKDHEINAQNVAVFEKHVQTIVGSVADVAPKTKCLGKSNAELIEFVRYLALVAKNISSPAEFQFVLGIIKLVLPIRRLIAAQETAQILRYVYKSCAHCEDAELSAQLQSAYIASITCPSRLHMQLRIFYYNLNRSQKCVSELNEASPLRNDLTPAAKHQLFEMDMSVILQFYKTNLPLLQSLQRCRRNDYQFVLIARLMRTEKDIVQELKELRAKLRSMSFKKPLTRLQHLVYAHANAITLDDELKAKKVNIPVKETIENNLEELIIKYNRLDIHVDSEQRLLNLATVAMNSFKEFFTKADAEPITSDEAIIDWEAMIEDFTLTAVALTTLGYLQEADASWHLLLRITHLLGDRFGYLRAISHLFSRAADKEIRTRFKLAEEAENAEQLLDELWPKLQSFPYKRQHTIVLLCFCHLAHYYASLGHRSHAQLLLLHVQRLRNEFEERRGTKDIVLITMEAVQFRMLYQQEQRSQLSFTSPTALRVMDKLLDDIRDFSWLSSVDSSYLSILTFDLTRECAECLANRMGERVFLVNSVLNATLQGGFALRTVETLISWLWINLQMESMDRAQSKLRLLEHFLCIKPLDKLDRPKGERIGKNPAASKSNEASHMNELISKMLLMQLQLEPVRKQNPVEVKSLYVETMSPNAAKSQLQRYVDESHDTCSVLHNNVQLRRIFFIMGCLQARFYFLNRNHMEQLADFYEQSNTCLEKHVQTDASFSHMLMVHQLYHANFLRANQKHQMAIGMLMNALKGLETLHTRMDINYRYNLQLQLRTVQMEVQLKLQPPMEVKKPPRRALQFNISPEERPKTALSAMKRPKPRTVKTKIAVEFKIYTDEEVSSISSNPTTTLSENHRDPVDLNSCLLIDCIDLSDEDDGNSLEAPEAIPLHRIKSEPQRATSKRTEIIELDDSIVETPIVRRVAKLDRCKSLDIRATRQPKATPRETPMAALATPASTTQTRTRLRRTPASAAVTVPEATSSRSLSSRRRQRN</sequence>
<dbReference type="RefSeq" id="XP_030374449.1">
    <property type="nucleotide sequence ID" value="XM_030518589.1"/>
</dbReference>
<evidence type="ECO:0000313" key="2">
    <source>
        <dbReference type="Proteomes" id="UP000504634"/>
    </source>
</evidence>